<feature type="region of interest" description="Disordered" evidence="1">
    <location>
        <begin position="1"/>
        <end position="25"/>
    </location>
</feature>
<keyword evidence="4" id="KW-1185">Reference proteome</keyword>
<dbReference type="PANTHER" id="PTHR23026:SF123">
    <property type="entry name" value="NAD(P)H NITROREDUCTASE RV3131-RELATED"/>
    <property type="match status" value="1"/>
</dbReference>
<dbReference type="EC" id="1.13.11.79" evidence="3"/>
<proteinExistence type="predicted"/>
<dbReference type="Pfam" id="PF00881">
    <property type="entry name" value="Nitroreductase"/>
    <property type="match status" value="1"/>
</dbReference>
<dbReference type="PANTHER" id="PTHR23026">
    <property type="entry name" value="NADPH NITROREDUCTASE"/>
    <property type="match status" value="1"/>
</dbReference>
<evidence type="ECO:0000259" key="2">
    <source>
        <dbReference type="Pfam" id="PF00881"/>
    </source>
</evidence>
<dbReference type="RefSeq" id="WP_182161479.1">
    <property type="nucleotide sequence ID" value="NZ_JACFXV010000029.1"/>
</dbReference>
<dbReference type="AlphaFoldDB" id="A0A839A9K6"/>
<evidence type="ECO:0000313" key="3">
    <source>
        <dbReference type="EMBL" id="MBA5775738.1"/>
    </source>
</evidence>
<keyword evidence="3" id="KW-0560">Oxidoreductase</keyword>
<accession>A0A839A9K6</accession>
<dbReference type="SUPFAM" id="SSF55469">
    <property type="entry name" value="FMN-dependent nitroreductase-like"/>
    <property type="match status" value="1"/>
</dbReference>
<protein>
    <submittedName>
        <fullName evidence="3">5,6-dimethylbenzimidazole synthase</fullName>
        <ecNumber evidence="3">1.13.11.79</ecNumber>
    </submittedName>
</protein>
<dbReference type="InterPro" id="IPR050627">
    <property type="entry name" value="Nitroreductase/BluB"/>
</dbReference>
<dbReference type="Proteomes" id="UP000541109">
    <property type="component" value="Unassembled WGS sequence"/>
</dbReference>
<dbReference type="NCBIfam" id="TIGR02476">
    <property type="entry name" value="BluB"/>
    <property type="match status" value="1"/>
</dbReference>
<evidence type="ECO:0000256" key="1">
    <source>
        <dbReference type="SAM" id="MobiDB-lite"/>
    </source>
</evidence>
<dbReference type="GO" id="GO:0102919">
    <property type="term" value="F:5,6-dimethylbenzimidazole synthase activity"/>
    <property type="evidence" value="ECO:0007669"/>
    <property type="project" value="UniProtKB-EC"/>
</dbReference>
<evidence type="ECO:0000313" key="4">
    <source>
        <dbReference type="Proteomes" id="UP000541109"/>
    </source>
</evidence>
<feature type="domain" description="Nitroreductase" evidence="2">
    <location>
        <begin position="41"/>
        <end position="205"/>
    </location>
</feature>
<dbReference type="EMBL" id="JACFXV010000029">
    <property type="protein sequence ID" value="MBA5775738.1"/>
    <property type="molecule type" value="Genomic_DNA"/>
</dbReference>
<name>A0A839A9K6_9HYPH</name>
<comment type="caution">
    <text evidence="3">The sequence shown here is derived from an EMBL/GenBank/DDBJ whole genome shotgun (WGS) entry which is preliminary data.</text>
</comment>
<organism evidence="3 4">
    <name type="scientific">Stappia albiluteola</name>
    <dbReference type="NCBI Taxonomy" id="2758565"/>
    <lineage>
        <taxon>Bacteria</taxon>
        <taxon>Pseudomonadati</taxon>
        <taxon>Pseudomonadota</taxon>
        <taxon>Alphaproteobacteria</taxon>
        <taxon>Hyphomicrobiales</taxon>
        <taxon>Stappiaceae</taxon>
        <taxon>Stappia</taxon>
    </lineage>
</organism>
<dbReference type="InterPro" id="IPR000415">
    <property type="entry name" value="Nitroreductase-like"/>
</dbReference>
<dbReference type="InterPro" id="IPR012825">
    <property type="entry name" value="BluB"/>
</dbReference>
<dbReference type="InterPro" id="IPR029479">
    <property type="entry name" value="Nitroreductase"/>
</dbReference>
<sequence length="233" mass="26217">MPADKKGGRRPPLGSGRASPYDRPPVFSKAFQAQFDTLLHWRRDVRRFLRTPLPEGLVEELLSQAHMSPSVGNSQPWRFVLVESEERRRAVRESFLRANAKALASYDGERAAAYARLKLAGLDDAPVHIAVFCDEATGQGFGLGRHTMPEMLAYSVVCAISTLWLAARTRGIGLGWVSILEPEVVTEALQVERGWRLIAYLCLGYPQEEHSDPELERAHWQSRGDVLDRILKR</sequence>
<dbReference type="Gene3D" id="3.40.109.10">
    <property type="entry name" value="NADH Oxidase"/>
    <property type="match status" value="1"/>
</dbReference>
<gene>
    <name evidence="3" type="primary">bluB</name>
    <name evidence="3" type="ORF">H2509_01210</name>
</gene>
<reference evidence="3 4" key="1">
    <citation type="submission" date="2020-07" db="EMBL/GenBank/DDBJ databases">
        <title>Stappia sp., F7233, whole genome shotgun sequencing project.</title>
        <authorList>
            <person name="Jiang S."/>
            <person name="Liu Z.W."/>
            <person name="Du Z.J."/>
        </authorList>
    </citation>
    <scope>NUCLEOTIDE SEQUENCE [LARGE SCALE GENOMIC DNA]</scope>
    <source>
        <strain evidence="3 4">F7233</strain>
    </source>
</reference>